<gene>
    <name evidence="1" type="ORF">N6H18_13675</name>
</gene>
<name>A0ABY6CLK1_9BACT</name>
<keyword evidence="2" id="KW-1185">Reference proteome</keyword>
<reference evidence="1" key="1">
    <citation type="submission" date="2022-09" db="EMBL/GenBank/DDBJ databases">
        <title>Comparative genomics and taxonomic characterization of three novel marine species of genus Reichenbachiella exhibiting antioxidant and polysaccharide degradation activities.</title>
        <authorList>
            <person name="Muhammad N."/>
            <person name="Lee Y.-J."/>
            <person name="Ko J."/>
            <person name="Kim S.-G."/>
        </authorList>
    </citation>
    <scope>NUCLEOTIDE SEQUENCE</scope>
    <source>
        <strain evidence="1">BKB1-1</strain>
    </source>
</reference>
<accession>A0ABY6CLK1</accession>
<organism evidence="1 2">
    <name type="scientific">Reichenbachiella agarivorans</name>
    <dbReference type="NCBI Taxonomy" id="2979464"/>
    <lineage>
        <taxon>Bacteria</taxon>
        <taxon>Pseudomonadati</taxon>
        <taxon>Bacteroidota</taxon>
        <taxon>Cytophagia</taxon>
        <taxon>Cytophagales</taxon>
        <taxon>Reichenbachiellaceae</taxon>
        <taxon>Reichenbachiella</taxon>
    </lineage>
</organism>
<sequence>MRKIVIILGIVTGIFIHRSAMAQDSQYRWGQISFVPGFGTSLGANDSITNYYSFNILGGNQYALQGFELGGLFNFNQHKVTGVQVAGLINKTGTETIGLQVAGLTNINEGQVSGAQIAGLLNKSGAETTGMQAAGLSNLSAGSIQGMQVAGLSNWVNGEVTGVQASGLINKSSERVLGAQVAGLLNLAPAIQGIQISGLSNKTDSVKGVQLASLQNQASLFQGAQISGLINTSGSTKGAQLSGLVNKTGRLNGFQLGIINIADSVEAGAQLGIINIVKKKGMFEFGVAYGDVIPWNLSLRTGTNQLYSILSVGSQFDDSQGDELWSYGFGLGSKWYLKDKVFTSLEIVSHELRKHQDDPETLNLLNSVQFNFGYQFFKHLSVTAGPVLNIYVAQMDNSNLDKPNFDIANKPFYEHQEGNYKVQMWAGYALSIRF</sequence>
<proteinExistence type="predicted"/>
<evidence type="ECO:0008006" key="3">
    <source>
        <dbReference type="Google" id="ProtNLM"/>
    </source>
</evidence>
<evidence type="ECO:0000313" key="2">
    <source>
        <dbReference type="Proteomes" id="UP001065174"/>
    </source>
</evidence>
<dbReference type="EMBL" id="CP106679">
    <property type="protein sequence ID" value="UXP31400.1"/>
    <property type="molecule type" value="Genomic_DNA"/>
</dbReference>
<evidence type="ECO:0000313" key="1">
    <source>
        <dbReference type="EMBL" id="UXP31400.1"/>
    </source>
</evidence>
<dbReference type="Proteomes" id="UP001065174">
    <property type="component" value="Chromosome"/>
</dbReference>
<protein>
    <recommendedName>
        <fullName evidence="3">DUF5723 domain-containing protein</fullName>
    </recommendedName>
</protein>
<dbReference type="RefSeq" id="WP_262308839.1">
    <property type="nucleotide sequence ID" value="NZ_CP106679.1"/>
</dbReference>